<keyword evidence="7 13" id="KW-0547">Nucleotide-binding</keyword>
<dbReference type="Gene3D" id="1.10.510.10">
    <property type="entry name" value="Transferase(Phosphotransferase) domain 1"/>
    <property type="match status" value="1"/>
</dbReference>
<evidence type="ECO:0000313" key="17">
    <source>
        <dbReference type="Proteomes" id="UP000078200"/>
    </source>
</evidence>
<keyword evidence="4 14" id="KW-0808">Transferase</keyword>
<keyword evidence="9 13" id="KW-0067">ATP-binding</keyword>
<proteinExistence type="inferred from homology"/>
<feature type="binding site" evidence="13">
    <location>
        <position position="206"/>
    </location>
    <ligand>
        <name>ATP</name>
        <dbReference type="ChEBI" id="CHEBI:30616"/>
    </ligand>
</feature>
<reference evidence="16" key="1">
    <citation type="submission" date="2020-05" db="UniProtKB">
        <authorList>
            <consortium name="EnsemblMetazoa"/>
        </authorList>
    </citation>
    <scope>IDENTIFICATION</scope>
    <source>
        <strain evidence="16">TTRI</strain>
    </source>
</reference>
<evidence type="ECO:0000256" key="1">
    <source>
        <dbReference type="ARBA" id="ARBA00004479"/>
    </source>
</evidence>
<comment type="similarity">
    <text evidence="2 14">Belongs to the protein kinase superfamily. TKL Ser/Thr protein kinase family. TGFB receptor subfamily.</text>
</comment>
<evidence type="ECO:0000256" key="5">
    <source>
        <dbReference type="ARBA" id="ARBA00022692"/>
    </source>
</evidence>
<keyword evidence="12 14" id="KW-0675">Receptor</keyword>
<evidence type="ECO:0000256" key="10">
    <source>
        <dbReference type="ARBA" id="ARBA00022989"/>
    </source>
</evidence>
<dbReference type="InterPro" id="IPR000333">
    <property type="entry name" value="TGFB_receptor"/>
</dbReference>
<evidence type="ECO:0000256" key="6">
    <source>
        <dbReference type="ARBA" id="ARBA00022729"/>
    </source>
</evidence>
<evidence type="ECO:0000256" key="2">
    <source>
        <dbReference type="ARBA" id="ARBA00009605"/>
    </source>
</evidence>
<dbReference type="PROSITE" id="PS00107">
    <property type="entry name" value="PROTEIN_KINASE_ATP"/>
    <property type="match status" value="1"/>
</dbReference>
<sequence>MIGALLSGDILEHTNKDNSTFRNLTCYCDGDCPDNMINSSCLTRPGGYCFTAIVPNEVTKRNEFIYGCMPPRQSGGWLMCLPKNITCCDIEDYCNQNVTIEIPTINNESTHDTVYTVPIIITVILCFILLVVIFPLLIYRKRATLCVESFSSRDERTSQSLGPERVLTRLKQRSIADEIQLENVIGRGNYGHIFLGCWRNEKVAVKVFREEEKAFWEYETDVYQTVLLPHENILGYIASDISGSQMFLITEYYENGSLYDLLSNDIIETDQLQLLAFSLMLGLSHLHKEIVGNPGKPGIAHRNIKSKNILVKNNAQCCLADFGLAVKYHSNESGIQAKGDMQVGAARYMAPEVLTKTLNQEIFEEYKQADMYAVSLVLWEMAHRCRILNTDTKAIIFNDYALPYYDQVPEDPSIDVMRTVVCDQGLRPIISASWQENNILSTISKVMEECWKPNPAARLTALRAKKTIQRLDGDLIDSSMEIV</sequence>
<keyword evidence="10 14" id="KW-1133">Transmembrane helix</keyword>
<feature type="transmembrane region" description="Helical" evidence="14">
    <location>
        <begin position="115"/>
        <end position="139"/>
    </location>
</feature>
<dbReference type="GO" id="GO:0071363">
    <property type="term" value="P:cellular response to growth factor stimulus"/>
    <property type="evidence" value="ECO:0007669"/>
    <property type="project" value="TreeGrafter"/>
</dbReference>
<dbReference type="CDD" id="cd23596">
    <property type="entry name" value="TFP_LU_ECD_Tkv"/>
    <property type="match status" value="1"/>
</dbReference>
<accession>A0A1A9VBE9</accession>
<keyword evidence="8 14" id="KW-0418">Kinase</keyword>
<dbReference type="Proteomes" id="UP000078200">
    <property type="component" value="Unassembled WGS sequence"/>
</dbReference>
<keyword evidence="5 14" id="KW-0812">Transmembrane</keyword>
<dbReference type="GO" id="GO:0046872">
    <property type="term" value="F:metal ion binding"/>
    <property type="evidence" value="ECO:0007669"/>
    <property type="project" value="UniProtKB-KW"/>
</dbReference>
<dbReference type="GO" id="GO:0043235">
    <property type="term" value="C:receptor complex"/>
    <property type="evidence" value="ECO:0007669"/>
    <property type="project" value="TreeGrafter"/>
</dbReference>
<comment type="cofactor">
    <cofactor evidence="14">
        <name>Mg(2+)</name>
        <dbReference type="ChEBI" id="CHEBI:18420"/>
    </cofactor>
    <cofactor evidence="14">
        <name>Mn(2+)</name>
        <dbReference type="ChEBI" id="CHEBI:29035"/>
    </cofactor>
</comment>
<dbReference type="Pfam" id="PF00069">
    <property type="entry name" value="Pkinase"/>
    <property type="match status" value="1"/>
</dbReference>
<keyword evidence="3 14" id="KW-0723">Serine/threonine-protein kinase</keyword>
<dbReference type="InterPro" id="IPR000719">
    <property type="entry name" value="Prot_kinase_dom"/>
</dbReference>
<dbReference type="EnsemblMetazoa" id="GAUT031811-RA">
    <property type="protein sequence ID" value="GAUT031811-PA"/>
    <property type="gene ID" value="GAUT031811"/>
</dbReference>
<organism evidence="16 17">
    <name type="scientific">Glossina austeni</name>
    <name type="common">Savannah tsetse fly</name>
    <dbReference type="NCBI Taxonomy" id="7395"/>
    <lineage>
        <taxon>Eukaryota</taxon>
        <taxon>Metazoa</taxon>
        <taxon>Ecdysozoa</taxon>
        <taxon>Arthropoda</taxon>
        <taxon>Hexapoda</taxon>
        <taxon>Insecta</taxon>
        <taxon>Pterygota</taxon>
        <taxon>Neoptera</taxon>
        <taxon>Endopterygota</taxon>
        <taxon>Diptera</taxon>
        <taxon>Brachycera</taxon>
        <taxon>Muscomorpha</taxon>
        <taxon>Hippoboscoidea</taxon>
        <taxon>Glossinidae</taxon>
        <taxon>Glossina</taxon>
    </lineage>
</organism>
<keyword evidence="14" id="KW-0479">Metal-binding</keyword>
<feature type="domain" description="Protein kinase" evidence="15">
    <location>
        <begin position="179"/>
        <end position="471"/>
    </location>
</feature>
<evidence type="ECO:0000256" key="14">
    <source>
        <dbReference type="RuleBase" id="RU361271"/>
    </source>
</evidence>
<evidence type="ECO:0000259" key="15">
    <source>
        <dbReference type="PROSITE" id="PS50011"/>
    </source>
</evidence>
<dbReference type="GO" id="GO:0005886">
    <property type="term" value="C:plasma membrane"/>
    <property type="evidence" value="ECO:0007669"/>
    <property type="project" value="TreeGrafter"/>
</dbReference>
<evidence type="ECO:0000313" key="16">
    <source>
        <dbReference type="EnsemblMetazoa" id="GAUT031811-PA"/>
    </source>
</evidence>
<evidence type="ECO:0000256" key="4">
    <source>
        <dbReference type="ARBA" id="ARBA00022679"/>
    </source>
</evidence>
<evidence type="ECO:0000256" key="8">
    <source>
        <dbReference type="ARBA" id="ARBA00022777"/>
    </source>
</evidence>
<dbReference type="AlphaFoldDB" id="A0A1A9VBE9"/>
<evidence type="ECO:0000256" key="13">
    <source>
        <dbReference type="PROSITE-ProRule" id="PRU10141"/>
    </source>
</evidence>
<evidence type="ECO:0000256" key="9">
    <source>
        <dbReference type="ARBA" id="ARBA00022840"/>
    </source>
</evidence>
<name>A0A1A9VBE9_GLOAU</name>
<dbReference type="InterPro" id="IPR011009">
    <property type="entry name" value="Kinase-like_dom_sf"/>
</dbReference>
<dbReference type="PROSITE" id="PS50011">
    <property type="entry name" value="PROTEIN_KINASE_DOM"/>
    <property type="match status" value="1"/>
</dbReference>
<dbReference type="Gene3D" id="2.10.60.10">
    <property type="entry name" value="CD59"/>
    <property type="match status" value="1"/>
</dbReference>
<dbReference type="GO" id="GO:0005524">
    <property type="term" value="F:ATP binding"/>
    <property type="evidence" value="ECO:0007669"/>
    <property type="project" value="UniProtKB-UniRule"/>
</dbReference>
<dbReference type="Pfam" id="PF01064">
    <property type="entry name" value="Activin_recp"/>
    <property type="match status" value="1"/>
</dbReference>
<dbReference type="InterPro" id="IPR045860">
    <property type="entry name" value="Snake_toxin-like_sf"/>
</dbReference>
<dbReference type="STRING" id="7395.A0A1A9VBE9"/>
<comment type="catalytic activity">
    <reaction evidence="14">
        <text>L-threonyl-[receptor-protein] + ATP = O-phospho-L-threonyl-[receptor-protein] + ADP + H(+)</text>
        <dbReference type="Rhea" id="RHEA:44880"/>
        <dbReference type="Rhea" id="RHEA-COMP:11024"/>
        <dbReference type="Rhea" id="RHEA-COMP:11025"/>
        <dbReference type="ChEBI" id="CHEBI:15378"/>
        <dbReference type="ChEBI" id="CHEBI:30013"/>
        <dbReference type="ChEBI" id="CHEBI:30616"/>
        <dbReference type="ChEBI" id="CHEBI:61977"/>
        <dbReference type="ChEBI" id="CHEBI:456216"/>
        <dbReference type="EC" id="2.7.11.30"/>
    </reaction>
</comment>
<protein>
    <recommendedName>
        <fullName evidence="14">Serine/threonine-protein kinase receptor</fullName>
        <ecNumber evidence="14">2.7.11.30</ecNumber>
    </recommendedName>
</protein>
<dbReference type="VEuPathDB" id="VectorBase:GAUT031811"/>
<dbReference type="PANTHER" id="PTHR23255:SF106">
    <property type="entry name" value="RECEPTOR PROTEIN SERINE_THREONINE KINASE"/>
    <property type="match status" value="1"/>
</dbReference>
<keyword evidence="14" id="KW-0464">Manganese</keyword>
<dbReference type="SUPFAM" id="SSF57302">
    <property type="entry name" value="Snake toxin-like"/>
    <property type="match status" value="1"/>
</dbReference>
<evidence type="ECO:0000256" key="3">
    <source>
        <dbReference type="ARBA" id="ARBA00022527"/>
    </source>
</evidence>
<keyword evidence="17" id="KW-1185">Reference proteome</keyword>
<dbReference type="PANTHER" id="PTHR23255">
    <property type="entry name" value="TRANSFORMING GROWTH FACTOR-BETA RECEPTOR TYPE I AND II"/>
    <property type="match status" value="1"/>
</dbReference>
<dbReference type="Gene3D" id="3.30.200.20">
    <property type="entry name" value="Phosphorylase Kinase, domain 1"/>
    <property type="match status" value="1"/>
</dbReference>
<dbReference type="EC" id="2.7.11.30" evidence="14"/>
<keyword evidence="11 14" id="KW-0472">Membrane</keyword>
<dbReference type="InterPro" id="IPR017441">
    <property type="entry name" value="Protein_kinase_ATP_BS"/>
</dbReference>
<dbReference type="InterPro" id="IPR000472">
    <property type="entry name" value="Activin_recp"/>
</dbReference>
<evidence type="ECO:0000256" key="7">
    <source>
        <dbReference type="ARBA" id="ARBA00022741"/>
    </source>
</evidence>
<comment type="subcellular location">
    <subcellularLocation>
        <location evidence="1 14">Membrane</location>
        <topology evidence="1 14">Single-pass type I membrane protein</topology>
    </subcellularLocation>
</comment>
<dbReference type="GO" id="GO:0004675">
    <property type="term" value="F:transmembrane receptor protein serine/threonine kinase activity"/>
    <property type="evidence" value="ECO:0007669"/>
    <property type="project" value="UniProtKB-EC"/>
</dbReference>
<keyword evidence="6" id="KW-0732">Signal</keyword>
<evidence type="ECO:0000256" key="12">
    <source>
        <dbReference type="ARBA" id="ARBA00023170"/>
    </source>
</evidence>
<dbReference type="SUPFAM" id="SSF56112">
    <property type="entry name" value="Protein kinase-like (PK-like)"/>
    <property type="match status" value="1"/>
</dbReference>
<keyword evidence="14" id="KW-0460">Magnesium</keyword>
<dbReference type="PRINTS" id="PR00653">
    <property type="entry name" value="ACTIVIN2R"/>
</dbReference>
<evidence type="ECO:0000256" key="11">
    <source>
        <dbReference type="ARBA" id="ARBA00023136"/>
    </source>
</evidence>
<dbReference type="FunFam" id="1.10.510.10:FF:000304">
    <property type="entry name" value="Receptor protein serine/threonine kinase"/>
    <property type="match status" value="1"/>
</dbReference>